<dbReference type="InterPro" id="IPR025246">
    <property type="entry name" value="IS30-like_HTH"/>
</dbReference>
<dbReference type="NCBIfam" id="NF033563">
    <property type="entry name" value="transpos_IS30"/>
    <property type="match status" value="1"/>
</dbReference>
<dbReference type="InterPro" id="IPR036397">
    <property type="entry name" value="RNaseH_sf"/>
</dbReference>
<sequence>MEAGWSIARAAQEVGVNRRTGLDWHQGVRKVNNTRIHPDGRVVDSATAARYHRSMTGPADAVTSDLISDRSLCLDQRLAIADGLINKLTLTAIAAGIGKHKSTVCREVRAHSTDGLYLPHQAHRDAAAARARPKTCKLMTDTALREQVEQGLERKLSPEQISNRLVKDFPDDESMRVSHETIYQALYFQARGGLKREVQAALRTGRTRRKPQRQPDQRRHRFDEMIMISERPAEADDRAVPGHWEGDLIMGEHNRSAIGTLVERATRYTMLVHLPGGHDAEQVRDGLIQTMQTLPDHLRGSLTWDQGSEMARHKQFSIATDIAVYFCDPHSPWQRGTNENTNGLLRQYFPKGTDLSAYGPEDLEHVAQELNARPRKTLSWDTPAERLRDLLTT</sequence>
<dbReference type="Pfam" id="PF13936">
    <property type="entry name" value="HTH_38"/>
    <property type="match status" value="1"/>
</dbReference>
<organism evidence="7 8">
    <name type="scientific">Kribbella turkmenica</name>
    <dbReference type="NCBI Taxonomy" id="2530375"/>
    <lineage>
        <taxon>Bacteria</taxon>
        <taxon>Bacillati</taxon>
        <taxon>Actinomycetota</taxon>
        <taxon>Actinomycetes</taxon>
        <taxon>Propionibacteriales</taxon>
        <taxon>Kribbellaceae</taxon>
        <taxon>Kribbella</taxon>
    </lineage>
</organism>
<proteinExistence type="inferred from homology"/>
<dbReference type="Gene3D" id="3.30.420.10">
    <property type="entry name" value="Ribonuclease H-like superfamily/Ribonuclease H"/>
    <property type="match status" value="1"/>
</dbReference>
<dbReference type="OrthoDB" id="9803231at2"/>
<evidence type="ECO:0000259" key="6">
    <source>
        <dbReference type="PROSITE" id="PS50994"/>
    </source>
</evidence>
<keyword evidence="3" id="KW-0815">Transposition</keyword>
<dbReference type="PANTHER" id="PTHR10948:SF23">
    <property type="entry name" value="TRANSPOSASE INSI FOR INSERTION SEQUENCE ELEMENT IS30A-RELATED"/>
    <property type="match status" value="1"/>
</dbReference>
<evidence type="ECO:0000313" key="7">
    <source>
        <dbReference type="EMBL" id="TDD11639.1"/>
    </source>
</evidence>
<keyword evidence="8" id="KW-1185">Reference proteome</keyword>
<dbReference type="InterPro" id="IPR001598">
    <property type="entry name" value="Transposase_IS30_CS"/>
</dbReference>
<evidence type="ECO:0000256" key="5">
    <source>
        <dbReference type="ARBA" id="ARBA00023172"/>
    </source>
</evidence>
<keyword evidence="4" id="KW-0238">DNA-binding</keyword>
<dbReference type="InterPro" id="IPR001584">
    <property type="entry name" value="Integrase_cat-core"/>
</dbReference>
<dbReference type="GO" id="GO:0003677">
    <property type="term" value="F:DNA binding"/>
    <property type="evidence" value="ECO:0007669"/>
    <property type="project" value="UniProtKB-KW"/>
</dbReference>
<dbReference type="Proteomes" id="UP000295172">
    <property type="component" value="Unassembled WGS sequence"/>
</dbReference>
<comment type="caution">
    <text evidence="7">The sequence shown here is derived from an EMBL/GenBank/DDBJ whole genome shotgun (WGS) entry which is preliminary data.</text>
</comment>
<dbReference type="PANTHER" id="PTHR10948">
    <property type="entry name" value="TRANSPOSASE"/>
    <property type="match status" value="1"/>
</dbReference>
<dbReference type="GO" id="GO:0006313">
    <property type="term" value="P:DNA transposition"/>
    <property type="evidence" value="ECO:0007669"/>
    <property type="project" value="InterPro"/>
</dbReference>
<dbReference type="EMBL" id="SMKR01000334">
    <property type="protein sequence ID" value="TDD11639.1"/>
    <property type="molecule type" value="Genomic_DNA"/>
</dbReference>
<dbReference type="GO" id="GO:0015074">
    <property type="term" value="P:DNA integration"/>
    <property type="evidence" value="ECO:0007669"/>
    <property type="project" value="InterPro"/>
</dbReference>
<dbReference type="Pfam" id="PF00665">
    <property type="entry name" value="rve"/>
    <property type="match status" value="1"/>
</dbReference>
<accession>A0A4R4VZK2</accession>
<gene>
    <name evidence="7" type="ORF">E1218_35705</name>
</gene>
<evidence type="ECO:0000256" key="4">
    <source>
        <dbReference type="ARBA" id="ARBA00023125"/>
    </source>
</evidence>
<comment type="function">
    <text evidence="1">Required for the transposition of the insertion element.</text>
</comment>
<evidence type="ECO:0000313" key="8">
    <source>
        <dbReference type="Proteomes" id="UP000295172"/>
    </source>
</evidence>
<dbReference type="InterPro" id="IPR053392">
    <property type="entry name" value="Transposase_IS30-like"/>
</dbReference>
<name>A0A4R4VZK2_9ACTN</name>
<dbReference type="InterPro" id="IPR051917">
    <property type="entry name" value="Transposase-Integrase"/>
</dbReference>
<dbReference type="GO" id="GO:0005829">
    <property type="term" value="C:cytosol"/>
    <property type="evidence" value="ECO:0007669"/>
    <property type="project" value="TreeGrafter"/>
</dbReference>
<comment type="similarity">
    <text evidence="2">Belongs to the transposase IS30 family.</text>
</comment>
<evidence type="ECO:0000256" key="3">
    <source>
        <dbReference type="ARBA" id="ARBA00022578"/>
    </source>
</evidence>
<keyword evidence="5" id="KW-0233">DNA recombination</keyword>
<dbReference type="PROSITE" id="PS01043">
    <property type="entry name" value="TRANSPOSASE_IS30"/>
    <property type="match status" value="1"/>
</dbReference>
<evidence type="ECO:0000256" key="2">
    <source>
        <dbReference type="ARBA" id="ARBA00006363"/>
    </source>
</evidence>
<feature type="domain" description="Integrase catalytic" evidence="6">
    <location>
        <begin position="228"/>
        <end position="391"/>
    </location>
</feature>
<protein>
    <submittedName>
        <fullName evidence="7">IS30 family transposase</fullName>
    </submittedName>
</protein>
<evidence type="ECO:0000256" key="1">
    <source>
        <dbReference type="ARBA" id="ARBA00002190"/>
    </source>
</evidence>
<dbReference type="AlphaFoldDB" id="A0A4R4VZK2"/>
<dbReference type="GO" id="GO:0004803">
    <property type="term" value="F:transposase activity"/>
    <property type="evidence" value="ECO:0007669"/>
    <property type="project" value="InterPro"/>
</dbReference>
<dbReference type="PROSITE" id="PS50994">
    <property type="entry name" value="INTEGRASE"/>
    <property type="match status" value="1"/>
</dbReference>
<reference evidence="7 8" key="1">
    <citation type="submission" date="2019-02" db="EMBL/GenBank/DDBJ databases">
        <title>Draft genome sequences of novel Actinobacteria.</title>
        <authorList>
            <person name="Sahin N."/>
            <person name="Ay H."/>
            <person name="Saygin H."/>
        </authorList>
    </citation>
    <scope>NUCLEOTIDE SEQUENCE [LARGE SCALE GENOMIC DNA]</scope>
    <source>
        <strain evidence="7 8">16K104</strain>
    </source>
</reference>
<dbReference type="SUPFAM" id="SSF53098">
    <property type="entry name" value="Ribonuclease H-like"/>
    <property type="match status" value="1"/>
</dbReference>
<dbReference type="InterPro" id="IPR012337">
    <property type="entry name" value="RNaseH-like_sf"/>
</dbReference>